<organism evidence="1">
    <name type="scientific">uncultured spirochete</name>
    <dbReference type="NCBI Taxonomy" id="156406"/>
    <lineage>
        <taxon>Bacteria</taxon>
        <taxon>Pseudomonadati</taxon>
        <taxon>Spirochaetota</taxon>
        <taxon>Spirochaetia</taxon>
        <taxon>Spirochaetales</taxon>
        <taxon>environmental samples</taxon>
    </lineage>
</organism>
<sequence>MGIVSTGQITLYDYNDAAPITAFISASKGTAQVFTKDESITSYNPDYSSAANVLTAYVYVNGVNVVNNLTNRKWGTTLGGSDLGTNVSSITKSTNIDPANPVYNVYFEGDYTDPVTMLVTHVNAMITLHCVKSGTNAVFVQVNGQLVIEGNPTGGTKNTASVTADLMRAAGIDNTGVTYQWFKSPYAAADQLDANHVDVVAGKYSFKNTAGSAASAPADGTWADVKTLVVREDAVNDIGLYLVKAKDADGNIYQAYFQIYDVSDPYDVKVVATNGNVFQNGNGTKNLTPEVWYGNTKIDITNYTFTWKLYDKNGKKSGFIDTARTSAAKTISSHTTGSSAVFTISSALSSAPVAGDVIRVISADGLKIESFEVASATTTAITIRSPQNGFSNNYPASTSDYANGKLWLYVGNGATAGQKTTTGSTALSVTGDDIDGLGTVFCDAINPNV</sequence>
<reference evidence="1" key="1">
    <citation type="submission" date="2017-02" db="EMBL/GenBank/DDBJ databases">
        <authorList>
            <person name="Regsiter A."/>
            <person name="William W."/>
        </authorList>
    </citation>
    <scope>NUCLEOTIDE SEQUENCE</scope>
    <source>
        <strain evidence="1">Bib</strain>
    </source>
</reference>
<dbReference type="EMBL" id="FWDM01000035">
    <property type="protein sequence ID" value="SLM15259.1"/>
    <property type="molecule type" value="Genomic_DNA"/>
</dbReference>
<name>A0A3P3XL38_9SPIR</name>
<proteinExistence type="predicted"/>
<evidence type="ECO:0000313" key="1">
    <source>
        <dbReference type="EMBL" id="SLM15259.1"/>
    </source>
</evidence>
<dbReference type="AlphaFoldDB" id="A0A3P3XL38"/>
<accession>A0A3P3XL38</accession>
<protein>
    <submittedName>
        <fullName evidence="1">Uncharacterized protein</fullName>
    </submittedName>
</protein>
<gene>
    <name evidence="1" type="ORF">SPIROBIBN47_400038</name>
</gene>